<proteinExistence type="inferred from homology"/>
<dbReference type="Proteomes" id="UP000027442">
    <property type="component" value="Unassembled WGS sequence"/>
</dbReference>
<reference evidence="9 10" key="1">
    <citation type="submission" date="2013-08" db="EMBL/GenBank/DDBJ databases">
        <authorList>
            <person name="Weinstock G."/>
            <person name="Sodergren E."/>
            <person name="Wylie T."/>
            <person name="Fulton L."/>
            <person name="Fulton R."/>
            <person name="Fronick C."/>
            <person name="O'Laughlin M."/>
            <person name="Godfrey J."/>
            <person name="Miner T."/>
            <person name="Herter B."/>
            <person name="Appelbaum E."/>
            <person name="Cordes M."/>
            <person name="Lek S."/>
            <person name="Wollam A."/>
            <person name="Pepin K.H."/>
            <person name="Palsikar V.B."/>
            <person name="Mitreva M."/>
            <person name="Wilson R.K."/>
        </authorList>
    </citation>
    <scope>NUCLEOTIDE SEQUENCE [LARGE SCALE GENOMIC DNA]</scope>
    <source>
        <strain evidence="9 10">ATCC 15930</strain>
    </source>
</reference>
<evidence type="ECO:0000259" key="8">
    <source>
        <dbReference type="Pfam" id="PF14322"/>
    </source>
</evidence>
<evidence type="ECO:0000313" key="10">
    <source>
        <dbReference type="Proteomes" id="UP000027442"/>
    </source>
</evidence>
<dbReference type="SUPFAM" id="SSF48452">
    <property type="entry name" value="TPR-like"/>
    <property type="match status" value="1"/>
</dbReference>
<keyword evidence="5" id="KW-0998">Cell outer membrane</keyword>
<feature type="domain" description="RagB/SusD" evidence="7">
    <location>
        <begin position="337"/>
        <end position="585"/>
    </location>
</feature>
<dbReference type="Pfam" id="PF14322">
    <property type="entry name" value="SusD-like_3"/>
    <property type="match status" value="1"/>
</dbReference>
<dbReference type="InterPro" id="IPR011990">
    <property type="entry name" value="TPR-like_helical_dom_sf"/>
</dbReference>
<evidence type="ECO:0000256" key="6">
    <source>
        <dbReference type="SAM" id="SignalP"/>
    </source>
</evidence>
<protein>
    <submittedName>
        <fullName evidence="9">SusD family protein</fullName>
    </submittedName>
</protein>
<keyword evidence="4" id="KW-0472">Membrane</keyword>
<evidence type="ECO:0000313" key="9">
    <source>
        <dbReference type="EMBL" id="KDR52151.1"/>
    </source>
</evidence>
<evidence type="ECO:0000256" key="2">
    <source>
        <dbReference type="ARBA" id="ARBA00006275"/>
    </source>
</evidence>
<evidence type="ECO:0000256" key="3">
    <source>
        <dbReference type="ARBA" id="ARBA00022729"/>
    </source>
</evidence>
<comment type="caution">
    <text evidence="9">The sequence shown here is derived from an EMBL/GenBank/DDBJ whole genome shotgun (WGS) entry which is preliminary data.</text>
</comment>
<dbReference type="PATRIC" id="fig|1122985.7.peg.1848"/>
<gene>
    <name evidence="9" type="ORF">HMPREF1991_01776</name>
</gene>
<comment type="subcellular location">
    <subcellularLocation>
        <location evidence="1">Cell outer membrane</location>
    </subcellularLocation>
</comment>
<accession>A0A069QQR6</accession>
<dbReference type="AlphaFoldDB" id="A0A069QQR6"/>
<keyword evidence="10" id="KW-1185">Reference proteome</keyword>
<dbReference type="HOGENOM" id="CLU_015553_0_3_10"/>
<sequence length="585" mass="66802">MKKFIYLSIILLAATATACSDYLETPPSVELDEDKVFADRTLAEKYLTGIYAQGLPLGFNASTSNTDRRLGSSSTLGSACDEAEDVADWAKGNSAWNVDNHNNNSIEWDEDSRFYQRWNVLRVCNRILKRVHEVPYDAGDPDFNKRAMGEAYFMRAMLLWEGTYRYGGMPIIRTVLDAADFSTYPRNTFAQCIDSILVDCDRAAQILPDYYTDDTKVGRATRIAALALKSRVLLYAASPLFNTSTPYLPFPGHEDLICYGNYDKERWKKAADATREAINAATASGHYGLLNTGNPEQDYENVWAEPDNVEIILANKKYRNFKVSRLPMVANLPMWAMNKSWGDGGLYVTFNFVKFYEKKDGTPADWNEAGGSNLMEIYNSLDPRFKQTVAYHGSSWNNEITFIDFLPGGLHRSSTDKTRHLLHKWVPRTVRVTPPLNSVNVDWINFRMAELYLNLAEALNEYADTPPAEAFEAVNKVRQRAGMPDFPASLTKEQFRAKLHNERAVELAFEDHRFWDIRRWMIAENEGVMRGKIYGLNISSPDGNKNHVHYKPYVFENRSWSRHSYLHPLMQVEVDKGQLLQNPGW</sequence>
<dbReference type="InterPro" id="IPR033985">
    <property type="entry name" value="SusD-like_N"/>
</dbReference>
<evidence type="ECO:0000256" key="5">
    <source>
        <dbReference type="ARBA" id="ARBA00023237"/>
    </source>
</evidence>
<dbReference type="PROSITE" id="PS51257">
    <property type="entry name" value="PROKAR_LIPOPROTEIN"/>
    <property type="match status" value="1"/>
</dbReference>
<dbReference type="InterPro" id="IPR012944">
    <property type="entry name" value="SusD_RagB_dom"/>
</dbReference>
<dbReference type="EMBL" id="JNGW01000076">
    <property type="protein sequence ID" value="KDR52151.1"/>
    <property type="molecule type" value="Genomic_DNA"/>
</dbReference>
<evidence type="ECO:0000256" key="4">
    <source>
        <dbReference type="ARBA" id="ARBA00023136"/>
    </source>
</evidence>
<dbReference type="Pfam" id="PF07980">
    <property type="entry name" value="SusD_RagB"/>
    <property type="match status" value="1"/>
</dbReference>
<dbReference type="Gene3D" id="1.25.40.390">
    <property type="match status" value="1"/>
</dbReference>
<evidence type="ECO:0000259" key="7">
    <source>
        <dbReference type="Pfam" id="PF07980"/>
    </source>
</evidence>
<feature type="domain" description="SusD-like N-terminal" evidence="8">
    <location>
        <begin position="89"/>
        <end position="234"/>
    </location>
</feature>
<feature type="signal peptide" evidence="6">
    <location>
        <begin position="1"/>
        <end position="18"/>
    </location>
</feature>
<organism evidence="9 10">
    <name type="scientific">Hoylesella loescheii DSM 19665 = JCM 12249 = ATCC 15930</name>
    <dbReference type="NCBI Taxonomy" id="1122985"/>
    <lineage>
        <taxon>Bacteria</taxon>
        <taxon>Pseudomonadati</taxon>
        <taxon>Bacteroidota</taxon>
        <taxon>Bacteroidia</taxon>
        <taxon>Bacteroidales</taxon>
        <taxon>Prevotellaceae</taxon>
        <taxon>Hoylesella</taxon>
    </lineage>
</organism>
<dbReference type="GO" id="GO:0009279">
    <property type="term" value="C:cell outer membrane"/>
    <property type="evidence" value="ECO:0007669"/>
    <property type="project" value="UniProtKB-SubCell"/>
</dbReference>
<name>A0A069QQR6_HOYLO</name>
<keyword evidence="3 6" id="KW-0732">Signal</keyword>
<feature type="chain" id="PRO_5001665554" evidence="6">
    <location>
        <begin position="19"/>
        <end position="585"/>
    </location>
</feature>
<dbReference type="RefSeq" id="WP_018967624.1">
    <property type="nucleotide sequence ID" value="NZ_KB899216.1"/>
</dbReference>
<dbReference type="eggNOG" id="COG0614">
    <property type="taxonomic scope" value="Bacteria"/>
</dbReference>
<evidence type="ECO:0000256" key="1">
    <source>
        <dbReference type="ARBA" id="ARBA00004442"/>
    </source>
</evidence>
<comment type="similarity">
    <text evidence="2">Belongs to the SusD family.</text>
</comment>